<dbReference type="InterPro" id="IPR005828">
    <property type="entry name" value="MFS_sugar_transport-like"/>
</dbReference>
<evidence type="ECO:0000256" key="4">
    <source>
        <dbReference type="ARBA" id="ARBA00023136"/>
    </source>
</evidence>
<evidence type="ECO:0000256" key="1">
    <source>
        <dbReference type="ARBA" id="ARBA00004141"/>
    </source>
</evidence>
<dbReference type="SUPFAM" id="SSF103473">
    <property type="entry name" value="MFS general substrate transporter"/>
    <property type="match status" value="1"/>
</dbReference>
<feature type="transmembrane region" description="Helical" evidence="6">
    <location>
        <begin position="35"/>
        <end position="56"/>
    </location>
</feature>
<dbReference type="Pfam" id="PF00083">
    <property type="entry name" value="Sugar_tr"/>
    <property type="match status" value="1"/>
</dbReference>
<dbReference type="InterPro" id="IPR020846">
    <property type="entry name" value="MFS_dom"/>
</dbReference>
<keyword evidence="2 6" id="KW-0812">Transmembrane</keyword>
<feature type="transmembrane region" description="Helical" evidence="6">
    <location>
        <begin position="126"/>
        <end position="148"/>
    </location>
</feature>
<comment type="subcellular location">
    <subcellularLocation>
        <location evidence="1">Membrane</location>
        <topology evidence="1">Multi-pass membrane protein</topology>
    </subcellularLocation>
</comment>
<evidence type="ECO:0000313" key="9">
    <source>
        <dbReference type="Proteomes" id="UP001516400"/>
    </source>
</evidence>
<dbReference type="Gene3D" id="1.20.1250.20">
    <property type="entry name" value="MFS general substrate transporter like domains"/>
    <property type="match status" value="1"/>
</dbReference>
<sequence>MAIDSDVCSIIVSAFQTATCLIVPIASTKFNRKTLLYISCIGISFSTGLMSLYFNVQTLHNYQWLALLSLISYVIFYNCGAGPLPWVILGELYPAKVKSIGTSTSNCIYWIVQFVLSYLFDEIDLGIWFSIFCISCLITVAFIWKFVLETKGKTLQEIQRTLEGKHVS</sequence>
<dbReference type="EMBL" id="JABFTP020000062">
    <property type="protein sequence ID" value="KAL3274503.1"/>
    <property type="molecule type" value="Genomic_DNA"/>
</dbReference>
<protein>
    <recommendedName>
        <fullName evidence="7">Major facilitator superfamily (MFS) profile domain-containing protein</fullName>
    </recommendedName>
</protein>
<dbReference type="Proteomes" id="UP001516400">
    <property type="component" value="Unassembled WGS sequence"/>
</dbReference>
<dbReference type="GO" id="GO:0016020">
    <property type="term" value="C:membrane"/>
    <property type="evidence" value="ECO:0007669"/>
    <property type="project" value="UniProtKB-SubCell"/>
</dbReference>
<dbReference type="PANTHER" id="PTHR48021">
    <property type="match status" value="1"/>
</dbReference>
<gene>
    <name evidence="8" type="ORF">HHI36_015886</name>
</gene>
<dbReference type="InterPro" id="IPR003663">
    <property type="entry name" value="Sugar/inositol_transpt"/>
</dbReference>
<dbReference type="InterPro" id="IPR050549">
    <property type="entry name" value="MFS_Trehalose_Transporter"/>
</dbReference>
<proteinExistence type="predicted"/>
<keyword evidence="4 6" id="KW-0472">Membrane</keyword>
<feature type="transmembrane region" description="Helical" evidence="6">
    <location>
        <begin position="62"/>
        <end position="88"/>
    </location>
</feature>
<dbReference type="AlphaFoldDB" id="A0ABD2N7A0"/>
<name>A0ABD2N7A0_9CUCU</name>
<dbReference type="PROSITE" id="PS50850">
    <property type="entry name" value="MFS"/>
    <property type="match status" value="1"/>
</dbReference>
<accession>A0ABD2N7A0</accession>
<evidence type="ECO:0000256" key="2">
    <source>
        <dbReference type="ARBA" id="ARBA00022692"/>
    </source>
</evidence>
<dbReference type="PANTHER" id="PTHR48021:SF47">
    <property type="entry name" value="GH17672P"/>
    <property type="match status" value="1"/>
</dbReference>
<keyword evidence="9" id="KW-1185">Reference proteome</keyword>
<dbReference type="PRINTS" id="PR00171">
    <property type="entry name" value="SUGRTRNSPORT"/>
</dbReference>
<keyword evidence="3 6" id="KW-1133">Transmembrane helix</keyword>
<evidence type="ECO:0000259" key="7">
    <source>
        <dbReference type="PROSITE" id="PS50850"/>
    </source>
</evidence>
<evidence type="ECO:0000313" key="8">
    <source>
        <dbReference type="EMBL" id="KAL3274503.1"/>
    </source>
</evidence>
<reference evidence="8 9" key="1">
    <citation type="journal article" date="2021" name="BMC Biol.">
        <title>Horizontally acquired antibacterial genes associated with adaptive radiation of ladybird beetles.</title>
        <authorList>
            <person name="Li H.S."/>
            <person name="Tang X.F."/>
            <person name="Huang Y.H."/>
            <person name="Xu Z.Y."/>
            <person name="Chen M.L."/>
            <person name="Du X.Y."/>
            <person name="Qiu B.Y."/>
            <person name="Chen P.T."/>
            <person name="Zhang W."/>
            <person name="Slipinski A."/>
            <person name="Escalona H.E."/>
            <person name="Waterhouse R.M."/>
            <person name="Zwick A."/>
            <person name="Pang H."/>
        </authorList>
    </citation>
    <scope>NUCLEOTIDE SEQUENCE [LARGE SCALE GENOMIC DNA]</scope>
    <source>
        <strain evidence="8">SYSU2018</strain>
    </source>
</reference>
<evidence type="ECO:0000256" key="6">
    <source>
        <dbReference type="SAM" id="Phobius"/>
    </source>
</evidence>
<organism evidence="8 9">
    <name type="scientific">Cryptolaemus montrouzieri</name>
    <dbReference type="NCBI Taxonomy" id="559131"/>
    <lineage>
        <taxon>Eukaryota</taxon>
        <taxon>Metazoa</taxon>
        <taxon>Ecdysozoa</taxon>
        <taxon>Arthropoda</taxon>
        <taxon>Hexapoda</taxon>
        <taxon>Insecta</taxon>
        <taxon>Pterygota</taxon>
        <taxon>Neoptera</taxon>
        <taxon>Endopterygota</taxon>
        <taxon>Coleoptera</taxon>
        <taxon>Polyphaga</taxon>
        <taxon>Cucujiformia</taxon>
        <taxon>Coccinelloidea</taxon>
        <taxon>Coccinellidae</taxon>
        <taxon>Scymninae</taxon>
        <taxon>Scymnini</taxon>
        <taxon>Cryptolaemus</taxon>
    </lineage>
</organism>
<evidence type="ECO:0000256" key="5">
    <source>
        <dbReference type="ARBA" id="ARBA00023180"/>
    </source>
</evidence>
<keyword evidence="5" id="KW-0325">Glycoprotein</keyword>
<feature type="domain" description="Major facilitator superfamily (MFS) profile" evidence="7">
    <location>
        <begin position="1"/>
        <end position="151"/>
    </location>
</feature>
<dbReference type="InterPro" id="IPR036259">
    <property type="entry name" value="MFS_trans_sf"/>
</dbReference>
<evidence type="ECO:0000256" key="3">
    <source>
        <dbReference type="ARBA" id="ARBA00022989"/>
    </source>
</evidence>
<comment type="caution">
    <text evidence="8">The sequence shown here is derived from an EMBL/GenBank/DDBJ whole genome shotgun (WGS) entry which is preliminary data.</text>
</comment>